<dbReference type="AlphaFoldDB" id="A0A9N7MX16"/>
<dbReference type="Proteomes" id="UP001153555">
    <property type="component" value="Unassembled WGS sequence"/>
</dbReference>
<feature type="region of interest" description="Disordered" evidence="3">
    <location>
        <begin position="54"/>
        <end position="105"/>
    </location>
</feature>
<name>A0A9N7MX16_STRHE</name>
<dbReference type="InterPro" id="IPR035979">
    <property type="entry name" value="RBD_domain_sf"/>
</dbReference>
<feature type="compositionally biased region" description="Polar residues" evidence="3">
    <location>
        <begin position="1"/>
        <end position="11"/>
    </location>
</feature>
<proteinExistence type="predicted"/>
<feature type="compositionally biased region" description="Basic and acidic residues" evidence="3">
    <location>
        <begin position="14"/>
        <end position="24"/>
    </location>
</feature>
<sequence>MTFAAGSSSWVSKPPREAYKPDIVIDRETGRSRGFIFVTFGDEKAMRDAIKPMNGQELDGRNITVNEAQSRGGDDGGEGGGFRGSPRRDGCGYGGRERRRLRRPS</sequence>
<evidence type="ECO:0000256" key="1">
    <source>
        <dbReference type="ARBA" id="ARBA00022884"/>
    </source>
</evidence>
<evidence type="ECO:0000313" key="6">
    <source>
        <dbReference type="Proteomes" id="UP001153555"/>
    </source>
</evidence>
<dbReference type="InterPro" id="IPR012677">
    <property type="entry name" value="Nucleotide-bd_a/b_plait_sf"/>
</dbReference>
<evidence type="ECO:0000256" key="2">
    <source>
        <dbReference type="PROSITE-ProRule" id="PRU00176"/>
    </source>
</evidence>
<dbReference type="GO" id="GO:0003723">
    <property type="term" value="F:RNA binding"/>
    <property type="evidence" value="ECO:0007669"/>
    <property type="project" value="UniProtKB-UniRule"/>
</dbReference>
<organism evidence="5 6">
    <name type="scientific">Striga hermonthica</name>
    <name type="common">Purple witchweed</name>
    <name type="synonym">Buchnera hermonthica</name>
    <dbReference type="NCBI Taxonomy" id="68872"/>
    <lineage>
        <taxon>Eukaryota</taxon>
        <taxon>Viridiplantae</taxon>
        <taxon>Streptophyta</taxon>
        <taxon>Embryophyta</taxon>
        <taxon>Tracheophyta</taxon>
        <taxon>Spermatophyta</taxon>
        <taxon>Magnoliopsida</taxon>
        <taxon>eudicotyledons</taxon>
        <taxon>Gunneridae</taxon>
        <taxon>Pentapetalae</taxon>
        <taxon>asterids</taxon>
        <taxon>lamiids</taxon>
        <taxon>Lamiales</taxon>
        <taxon>Orobanchaceae</taxon>
        <taxon>Buchnereae</taxon>
        <taxon>Striga</taxon>
    </lineage>
</organism>
<keyword evidence="6" id="KW-1185">Reference proteome</keyword>
<feature type="domain" description="RRM" evidence="4">
    <location>
        <begin position="23"/>
        <end position="70"/>
    </location>
</feature>
<evidence type="ECO:0000259" key="4">
    <source>
        <dbReference type="PROSITE" id="PS50102"/>
    </source>
</evidence>
<dbReference type="OrthoDB" id="439808at2759"/>
<comment type="caution">
    <text evidence="5">The sequence shown here is derived from an EMBL/GenBank/DDBJ whole genome shotgun (WGS) entry which is preliminary data.</text>
</comment>
<keyword evidence="1 2" id="KW-0694">RNA-binding</keyword>
<dbReference type="PANTHER" id="PTHR48028:SF2">
    <property type="entry name" value="GLYCINE-RICH RNA-BINDING PROTEIN RZ1A"/>
    <property type="match status" value="1"/>
</dbReference>
<dbReference type="PROSITE" id="PS50102">
    <property type="entry name" value="RRM"/>
    <property type="match status" value="1"/>
</dbReference>
<gene>
    <name evidence="5" type="ORF">SHERM_15176</name>
</gene>
<dbReference type="Gene3D" id="3.30.70.330">
    <property type="match status" value="1"/>
</dbReference>
<protein>
    <submittedName>
        <fullName evidence="5">Glycine-rich RNA-binding protein 8</fullName>
    </submittedName>
</protein>
<evidence type="ECO:0000313" key="5">
    <source>
        <dbReference type="EMBL" id="CAA0815023.1"/>
    </source>
</evidence>
<dbReference type="SUPFAM" id="SSF54928">
    <property type="entry name" value="RNA-binding domain, RBD"/>
    <property type="match status" value="1"/>
</dbReference>
<reference evidence="5" key="1">
    <citation type="submission" date="2019-12" db="EMBL/GenBank/DDBJ databases">
        <authorList>
            <person name="Scholes J."/>
        </authorList>
    </citation>
    <scope>NUCLEOTIDE SEQUENCE</scope>
</reference>
<dbReference type="PANTHER" id="PTHR48028">
    <property type="entry name" value="GLYCINE-RICH RNA-BINDING PROTEIN RZ1A"/>
    <property type="match status" value="1"/>
</dbReference>
<accession>A0A9N7MX16</accession>
<evidence type="ECO:0000256" key="3">
    <source>
        <dbReference type="SAM" id="MobiDB-lite"/>
    </source>
</evidence>
<dbReference type="Pfam" id="PF00076">
    <property type="entry name" value="RRM_1"/>
    <property type="match status" value="1"/>
</dbReference>
<dbReference type="InterPro" id="IPR000504">
    <property type="entry name" value="RRM_dom"/>
</dbReference>
<feature type="region of interest" description="Disordered" evidence="3">
    <location>
        <begin position="1"/>
        <end position="24"/>
    </location>
</feature>
<dbReference type="InterPro" id="IPR051106">
    <property type="entry name" value="RNA-bind/splicing_reg"/>
</dbReference>
<dbReference type="EMBL" id="CACSLK010012233">
    <property type="protein sequence ID" value="CAA0815023.1"/>
    <property type="molecule type" value="Genomic_DNA"/>
</dbReference>